<feature type="chain" id="PRO_5002167691" evidence="1">
    <location>
        <begin position="22"/>
        <end position="498"/>
    </location>
</feature>
<dbReference type="AlphaFoldDB" id="A0A0C2SUZ7"/>
<keyword evidence="3" id="KW-1185">Reference proteome</keyword>
<reference evidence="2 3" key="1">
    <citation type="submission" date="2014-04" db="EMBL/GenBank/DDBJ databases">
        <title>Evolutionary Origins and Diversification of the Mycorrhizal Mutualists.</title>
        <authorList>
            <consortium name="DOE Joint Genome Institute"/>
            <consortium name="Mycorrhizal Genomics Consortium"/>
            <person name="Kohler A."/>
            <person name="Kuo A."/>
            <person name="Nagy L.G."/>
            <person name="Floudas D."/>
            <person name="Copeland A."/>
            <person name="Barry K.W."/>
            <person name="Cichocki N."/>
            <person name="Veneault-Fourrey C."/>
            <person name="LaButti K."/>
            <person name="Lindquist E.A."/>
            <person name="Lipzen A."/>
            <person name="Lundell T."/>
            <person name="Morin E."/>
            <person name="Murat C."/>
            <person name="Riley R."/>
            <person name="Ohm R."/>
            <person name="Sun H."/>
            <person name="Tunlid A."/>
            <person name="Henrissat B."/>
            <person name="Grigoriev I.V."/>
            <person name="Hibbett D.S."/>
            <person name="Martin F."/>
        </authorList>
    </citation>
    <scope>NUCLEOTIDE SEQUENCE [LARGE SCALE GENOMIC DNA]</scope>
    <source>
        <strain evidence="2 3">Koide BX008</strain>
    </source>
</reference>
<dbReference type="HOGENOM" id="CLU_043432_0_0_1"/>
<dbReference type="InParanoid" id="A0A0C2SUZ7"/>
<proteinExistence type="predicted"/>
<keyword evidence="1" id="KW-0732">Signal</keyword>
<dbReference type="Proteomes" id="UP000054549">
    <property type="component" value="Unassembled WGS sequence"/>
</dbReference>
<evidence type="ECO:0000313" key="3">
    <source>
        <dbReference type="Proteomes" id="UP000054549"/>
    </source>
</evidence>
<evidence type="ECO:0000313" key="2">
    <source>
        <dbReference type="EMBL" id="KIL57894.1"/>
    </source>
</evidence>
<dbReference type="OrthoDB" id="2734890at2759"/>
<sequence length="498" mass="53380">MFSPWPVSLALLATTVIGVVATGGFPPITGPPGLCGPDPADASCTVVLEACVTTVSDRNNPYGTEACVAAAACYPGNPDAFLGNFYCRFYNFSGSKSANIPRVPSAIVDKILASGGFVSYQSFSTWYTNLVTSINPGATKLIDPAFVKTTFDIILAWTGFCSNGEIPPSNFVDWFQWSSTVSGPATTCGLVNGCTTTYYPYVIDLTVTCAKDQNAVSNPFSVPSCVAAALNWVDGIDSFLSAVTCRHNINFNTNLAPPASNNLPALSFNLPVANPPPYTQQNFIDFTYGSLSAIGSSFVRYPQIIDWVTHRWLIITSWTSFCSTSGTQVPVPESNLSDFLKYSHYPLTSTSCLPGNCGPDPHASCDQLMSVCLQSSQILTDPYADINCVLTATCWGGGPKAFGNSISCAKNTFGRNTDPDFWPRLTQAVFNTIGNSQTGVASQQNYIDAYYGALSKLPSPLWPDVNYVTGNWAAIASWTNFPSGNIPYSNLADWLQLT</sequence>
<feature type="signal peptide" evidence="1">
    <location>
        <begin position="1"/>
        <end position="21"/>
    </location>
</feature>
<protein>
    <submittedName>
        <fullName evidence="2">Uncharacterized protein</fullName>
    </submittedName>
</protein>
<gene>
    <name evidence="2" type="ORF">M378DRAFT_132950</name>
</gene>
<evidence type="ECO:0000256" key="1">
    <source>
        <dbReference type="SAM" id="SignalP"/>
    </source>
</evidence>
<name>A0A0C2SUZ7_AMAMK</name>
<accession>A0A0C2SUZ7</accession>
<dbReference type="STRING" id="946122.A0A0C2SUZ7"/>
<organism evidence="2 3">
    <name type="scientific">Amanita muscaria (strain Koide BX008)</name>
    <dbReference type="NCBI Taxonomy" id="946122"/>
    <lineage>
        <taxon>Eukaryota</taxon>
        <taxon>Fungi</taxon>
        <taxon>Dikarya</taxon>
        <taxon>Basidiomycota</taxon>
        <taxon>Agaricomycotina</taxon>
        <taxon>Agaricomycetes</taxon>
        <taxon>Agaricomycetidae</taxon>
        <taxon>Agaricales</taxon>
        <taxon>Pluteineae</taxon>
        <taxon>Amanitaceae</taxon>
        <taxon>Amanita</taxon>
    </lineage>
</organism>
<dbReference type="EMBL" id="KN818354">
    <property type="protein sequence ID" value="KIL57894.1"/>
    <property type="molecule type" value="Genomic_DNA"/>
</dbReference>